<dbReference type="AlphaFoldDB" id="A0A354M1G9"/>
<evidence type="ECO:0000259" key="4">
    <source>
        <dbReference type="Pfam" id="PF08545"/>
    </source>
</evidence>
<dbReference type="GO" id="GO:0044550">
    <property type="term" value="P:secondary metabolite biosynthetic process"/>
    <property type="evidence" value="ECO:0007669"/>
    <property type="project" value="TreeGrafter"/>
</dbReference>
<dbReference type="EMBL" id="DNWC01000065">
    <property type="protein sequence ID" value="HBJ08358.1"/>
    <property type="molecule type" value="Genomic_DNA"/>
</dbReference>
<feature type="domain" description="Beta-ketoacyl-[acyl-carrier-protein] synthase III N-terminal" evidence="4">
    <location>
        <begin position="106"/>
        <end position="173"/>
    </location>
</feature>
<dbReference type="CDD" id="cd00830">
    <property type="entry name" value="KAS_III"/>
    <property type="match status" value="1"/>
</dbReference>
<reference evidence="5 6" key="1">
    <citation type="journal article" date="2018" name="Nat. Biotechnol.">
        <title>A standardized bacterial taxonomy based on genome phylogeny substantially revises the tree of life.</title>
        <authorList>
            <person name="Parks D.H."/>
            <person name="Chuvochina M."/>
            <person name="Waite D.W."/>
            <person name="Rinke C."/>
            <person name="Skarshewski A."/>
            <person name="Chaumeil P.A."/>
            <person name="Hugenholtz P."/>
        </authorList>
    </citation>
    <scope>NUCLEOTIDE SEQUENCE [LARGE SCALE GENOMIC DNA]</scope>
    <source>
        <strain evidence="5">UBA11482</strain>
    </source>
</reference>
<dbReference type="GeneID" id="92927390"/>
<evidence type="ECO:0000256" key="1">
    <source>
        <dbReference type="ARBA" id="ARBA00022679"/>
    </source>
</evidence>
<feature type="domain" description="Beta-ketoacyl-[acyl-carrier-protein] synthase III C-terminal" evidence="3">
    <location>
        <begin position="229"/>
        <end position="313"/>
    </location>
</feature>
<dbReference type="Gene3D" id="3.40.47.10">
    <property type="match status" value="1"/>
</dbReference>
<gene>
    <name evidence="5" type="ORF">DDY73_05080</name>
</gene>
<dbReference type="InterPro" id="IPR013751">
    <property type="entry name" value="ACP_syn_III_N"/>
</dbReference>
<keyword evidence="2" id="KW-0012">Acyltransferase</keyword>
<dbReference type="RefSeq" id="WP_022390654.1">
    <property type="nucleotide sequence ID" value="NZ_AP028032.1"/>
</dbReference>
<accession>A0A354M1G9</accession>
<name>A0A354M1G9_9BACT</name>
<dbReference type="GO" id="GO:0004315">
    <property type="term" value="F:3-oxoacyl-[acyl-carrier-protein] synthase activity"/>
    <property type="evidence" value="ECO:0007669"/>
    <property type="project" value="InterPro"/>
</dbReference>
<dbReference type="PANTHER" id="PTHR34069:SF2">
    <property type="entry name" value="BETA-KETOACYL-[ACYL-CARRIER-PROTEIN] SYNTHASE III"/>
    <property type="match status" value="1"/>
</dbReference>
<evidence type="ECO:0000313" key="6">
    <source>
        <dbReference type="Proteomes" id="UP000262954"/>
    </source>
</evidence>
<dbReference type="PANTHER" id="PTHR34069">
    <property type="entry name" value="3-OXOACYL-[ACYL-CARRIER-PROTEIN] SYNTHASE 3"/>
    <property type="match status" value="1"/>
</dbReference>
<proteinExistence type="predicted"/>
<comment type="caution">
    <text evidence="5">The sequence shown here is derived from an EMBL/GenBank/DDBJ whole genome shotgun (WGS) entry which is preliminary data.</text>
</comment>
<evidence type="ECO:0000256" key="2">
    <source>
        <dbReference type="ARBA" id="ARBA00023315"/>
    </source>
</evidence>
<dbReference type="Pfam" id="PF08545">
    <property type="entry name" value="ACP_syn_III"/>
    <property type="match status" value="1"/>
</dbReference>
<dbReference type="InterPro" id="IPR013747">
    <property type="entry name" value="ACP_syn_III_C"/>
</dbReference>
<organism evidence="5 6">
    <name type="scientific">Coprobacter fastidiosus</name>
    <dbReference type="NCBI Taxonomy" id="1099853"/>
    <lineage>
        <taxon>Bacteria</taxon>
        <taxon>Pseudomonadati</taxon>
        <taxon>Bacteroidota</taxon>
        <taxon>Bacteroidia</taxon>
        <taxon>Bacteroidales</taxon>
        <taxon>Barnesiellaceae</taxon>
        <taxon>Coprobacter</taxon>
    </lineage>
</organism>
<evidence type="ECO:0000313" key="5">
    <source>
        <dbReference type="EMBL" id="HBJ08358.1"/>
    </source>
</evidence>
<dbReference type="SUPFAM" id="SSF53901">
    <property type="entry name" value="Thiolase-like"/>
    <property type="match status" value="1"/>
</dbReference>
<dbReference type="Pfam" id="PF08541">
    <property type="entry name" value="ACP_syn_III_C"/>
    <property type="match status" value="1"/>
</dbReference>
<protein>
    <submittedName>
        <fullName evidence="5">Ketoacyl-ACP synthase III</fullName>
    </submittedName>
</protein>
<dbReference type="Proteomes" id="UP000262954">
    <property type="component" value="Unassembled WGS sequence"/>
</dbReference>
<dbReference type="GO" id="GO:0006633">
    <property type="term" value="P:fatty acid biosynthetic process"/>
    <property type="evidence" value="ECO:0007669"/>
    <property type="project" value="InterPro"/>
</dbReference>
<dbReference type="InterPro" id="IPR016039">
    <property type="entry name" value="Thiolase-like"/>
</dbReference>
<sequence length="314" mass="34545">MYINATGYYIPTERVSNDHFFEINGLTSDWILQRTGINTRSKAGEGENSDTMGLEAIRVAIPHLPYDIKDVDLIVSACYSPRDTVATLAHVAQREFKIEKAKALYISSACSSFSNALEVVEGYFAMGKATKALVVCSEHNTYYSNESDPKCGHLWGDAAVALFVSKDLQKEGEAEITSIYTRGLGHIGKGPDAVHLKPKEDGITMPEGRDVFMHACKYMVEVLEHLTSDNQMSIDDLNYIICHQANMRIVANVAHQLKLGEDRFLNNIRELGNTGSASAMLVLAQHIHEMKKGDKVAVTVFGGGYSSGGFLVKF</sequence>
<keyword evidence="1" id="KW-0808">Transferase</keyword>
<evidence type="ECO:0000259" key="3">
    <source>
        <dbReference type="Pfam" id="PF08541"/>
    </source>
</evidence>